<sequence length="216" mass="25316">MSVSESGFLCIKCLSNSVSANSYYCERCEQKQRESSVEKGETRMSRKRVKPQVDLCVNYRGHYLGYCNYFSNGGWNVSLNLNLMMKDLMRKGNSMFVNSWRKEHHNEPDGIDRFATFLGMFWGVYHHEIVGHALGHKLKVRGYSITRKEHFRWLEENLLKELFADAQTDFAFMFSDIAKAINAKFHVNKKKHDWLVRLGYCEILRGKPVEQDVEVR</sequence>
<dbReference type="AlphaFoldDB" id="A0A0G0MMK8"/>
<gene>
    <name evidence="1" type="ORF">UT24_C0003G0048</name>
</gene>
<evidence type="ECO:0000313" key="1">
    <source>
        <dbReference type="EMBL" id="KKR01641.1"/>
    </source>
</evidence>
<organism evidence="1 2">
    <name type="scientific">Candidatus Woesebacteria bacterium GW2011_GWB1_39_12</name>
    <dbReference type="NCBI Taxonomy" id="1618574"/>
    <lineage>
        <taxon>Bacteria</taxon>
        <taxon>Candidatus Woeseibacteriota</taxon>
    </lineage>
</organism>
<comment type="caution">
    <text evidence="1">The sequence shown here is derived from an EMBL/GenBank/DDBJ whole genome shotgun (WGS) entry which is preliminary data.</text>
</comment>
<proteinExistence type="predicted"/>
<reference evidence="1 2" key="1">
    <citation type="journal article" date="2015" name="Nature">
        <title>rRNA introns, odd ribosomes, and small enigmatic genomes across a large radiation of phyla.</title>
        <authorList>
            <person name="Brown C.T."/>
            <person name="Hug L.A."/>
            <person name="Thomas B.C."/>
            <person name="Sharon I."/>
            <person name="Castelle C.J."/>
            <person name="Singh A."/>
            <person name="Wilkins M.J."/>
            <person name="Williams K.H."/>
            <person name="Banfield J.F."/>
        </authorList>
    </citation>
    <scope>NUCLEOTIDE SEQUENCE [LARGE SCALE GENOMIC DNA]</scope>
</reference>
<name>A0A0G0MMK8_9BACT</name>
<dbReference type="Proteomes" id="UP000033881">
    <property type="component" value="Unassembled WGS sequence"/>
</dbReference>
<dbReference type="EMBL" id="LBWB01000003">
    <property type="protein sequence ID" value="KKR01641.1"/>
    <property type="molecule type" value="Genomic_DNA"/>
</dbReference>
<accession>A0A0G0MMK8</accession>
<evidence type="ECO:0000313" key="2">
    <source>
        <dbReference type="Proteomes" id="UP000033881"/>
    </source>
</evidence>
<protein>
    <submittedName>
        <fullName evidence="1">Uncharacterized protein</fullName>
    </submittedName>
</protein>